<evidence type="ECO:0000256" key="1">
    <source>
        <dbReference type="SAM" id="SignalP"/>
    </source>
</evidence>
<sequence length="130" mass="13723">MEKFRKLLALSFCLVVLTALFSCSKDDDKNNGPRNVEFKVTASSNASISTVVHSNVQGEATTLTSLSGNTWSTKLTVNADVQAISLGANATATDATGTLKVQILIDGVVVKENTSSGQYLSATTVYMVTK</sequence>
<organism evidence="2 3">
    <name type="scientific">Pedobacter chitinilyticus</name>
    <dbReference type="NCBI Taxonomy" id="2233776"/>
    <lineage>
        <taxon>Bacteria</taxon>
        <taxon>Pseudomonadati</taxon>
        <taxon>Bacteroidota</taxon>
        <taxon>Sphingobacteriia</taxon>
        <taxon>Sphingobacteriales</taxon>
        <taxon>Sphingobacteriaceae</taxon>
        <taxon>Pedobacter</taxon>
    </lineage>
</organism>
<comment type="caution">
    <text evidence="2">The sequence shown here is derived from an EMBL/GenBank/DDBJ whole genome shotgun (WGS) entry which is preliminary data.</text>
</comment>
<evidence type="ECO:0000313" key="3">
    <source>
        <dbReference type="Proteomes" id="UP000284120"/>
    </source>
</evidence>
<dbReference type="EMBL" id="SAYW01000005">
    <property type="protein sequence ID" value="RWU05416.1"/>
    <property type="molecule type" value="Genomic_DNA"/>
</dbReference>
<dbReference type="RefSeq" id="WP_113648182.1">
    <property type="nucleotide sequence ID" value="NZ_QMHN01000005.1"/>
</dbReference>
<protein>
    <recommendedName>
        <fullName evidence="4">BACON domain-containing protein</fullName>
    </recommendedName>
</protein>
<dbReference type="Proteomes" id="UP000284120">
    <property type="component" value="Unassembled WGS sequence"/>
</dbReference>
<keyword evidence="3" id="KW-1185">Reference proteome</keyword>
<dbReference type="AlphaFoldDB" id="A0A3S3SSU5"/>
<name>A0A3S3SSU5_9SPHI</name>
<proteinExistence type="predicted"/>
<reference evidence="2 3" key="1">
    <citation type="submission" date="2018-06" db="EMBL/GenBank/DDBJ databases">
        <title>Pedobacter endophyticus sp. nov., an endophytic bacterium isolated from a leaf of Triticum aestivum.</title>
        <authorList>
            <person name="Zhang L."/>
        </authorList>
    </citation>
    <scope>NUCLEOTIDE SEQUENCE [LARGE SCALE GENOMIC DNA]</scope>
    <source>
        <strain evidence="2 3">CM134L-2</strain>
    </source>
</reference>
<feature type="chain" id="PRO_5018532840" description="BACON domain-containing protein" evidence="1">
    <location>
        <begin position="25"/>
        <end position="130"/>
    </location>
</feature>
<accession>A0A3S3SSU5</accession>
<dbReference type="OrthoDB" id="710555at2"/>
<evidence type="ECO:0000313" key="2">
    <source>
        <dbReference type="EMBL" id="RWU05416.1"/>
    </source>
</evidence>
<evidence type="ECO:0008006" key="4">
    <source>
        <dbReference type="Google" id="ProtNLM"/>
    </source>
</evidence>
<dbReference type="InterPro" id="IPR038468">
    <property type="entry name" value="MmpS_C"/>
</dbReference>
<dbReference type="PROSITE" id="PS51257">
    <property type="entry name" value="PROKAR_LIPOPROTEIN"/>
    <property type="match status" value="1"/>
</dbReference>
<feature type="signal peptide" evidence="1">
    <location>
        <begin position="1"/>
        <end position="24"/>
    </location>
</feature>
<dbReference type="Gene3D" id="2.60.40.2880">
    <property type="entry name" value="MmpS1-5, C-terminal soluble domain"/>
    <property type="match status" value="1"/>
</dbReference>
<gene>
    <name evidence="2" type="ORF">DPV69_14775</name>
</gene>
<keyword evidence="1" id="KW-0732">Signal</keyword>